<accession>A0A9Q3SX11</accession>
<keyword evidence="5 6" id="KW-0472">Membrane</keyword>
<feature type="transmembrane region" description="Helical" evidence="6">
    <location>
        <begin position="47"/>
        <end position="69"/>
    </location>
</feature>
<dbReference type="CDD" id="cd17321">
    <property type="entry name" value="MFS_MMR_MDR_like"/>
    <property type="match status" value="1"/>
</dbReference>
<proteinExistence type="predicted"/>
<feature type="transmembrane region" description="Helical" evidence="6">
    <location>
        <begin position="195"/>
        <end position="217"/>
    </location>
</feature>
<dbReference type="InterPro" id="IPR011701">
    <property type="entry name" value="MFS"/>
</dbReference>
<feature type="transmembrane region" description="Helical" evidence="6">
    <location>
        <begin position="427"/>
        <end position="445"/>
    </location>
</feature>
<feature type="transmembrane region" description="Helical" evidence="6">
    <location>
        <begin position="135"/>
        <end position="159"/>
    </location>
</feature>
<evidence type="ECO:0000313" key="9">
    <source>
        <dbReference type="Proteomes" id="UP000752647"/>
    </source>
</evidence>
<dbReference type="Proteomes" id="UP000752647">
    <property type="component" value="Unassembled WGS sequence"/>
</dbReference>
<dbReference type="Pfam" id="PF07690">
    <property type="entry name" value="MFS_1"/>
    <property type="match status" value="1"/>
</dbReference>
<reference evidence="8" key="1">
    <citation type="submission" date="2021-05" db="EMBL/GenBank/DDBJ databases">
        <title>Pangenome of Leuconostoc gelidum warrants species status for Leuconostoc gelidum subsp. gasicomitatum.</title>
        <authorList>
            <person name="Johansson P."/>
            <person name="Sade E."/>
            <person name="Hultman J."/>
            <person name="Auvinen P."/>
            <person name="Bjorkroth J."/>
        </authorList>
    </citation>
    <scope>NUCLEOTIDE SEQUENCE</scope>
    <source>
        <strain evidence="8">A.21.4</strain>
    </source>
</reference>
<dbReference type="EMBL" id="JAHBFI010000009">
    <property type="protein sequence ID" value="MBZ5962404.1"/>
    <property type="molecule type" value="Genomic_DNA"/>
</dbReference>
<dbReference type="AlphaFoldDB" id="A0A9Q3SX11"/>
<protein>
    <submittedName>
        <fullName evidence="8">MFS transporter</fullName>
    </submittedName>
</protein>
<evidence type="ECO:0000256" key="6">
    <source>
        <dbReference type="SAM" id="Phobius"/>
    </source>
</evidence>
<evidence type="ECO:0000256" key="4">
    <source>
        <dbReference type="ARBA" id="ARBA00022989"/>
    </source>
</evidence>
<dbReference type="SUPFAM" id="SSF103473">
    <property type="entry name" value="MFS general substrate transporter"/>
    <property type="match status" value="1"/>
</dbReference>
<dbReference type="Gene3D" id="1.20.1720.10">
    <property type="entry name" value="Multidrug resistance protein D"/>
    <property type="match status" value="1"/>
</dbReference>
<evidence type="ECO:0000256" key="3">
    <source>
        <dbReference type="ARBA" id="ARBA00022692"/>
    </source>
</evidence>
<evidence type="ECO:0000256" key="5">
    <source>
        <dbReference type="ARBA" id="ARBA00023136"/>
    </source>
</evidence>
<dbReference type="PANTHER" id="PTHR42718">
    <property type="entry name" value="MAJOR FACILITATOR SUPERFAMILY MULTIDRUG TRANSPORTER MFSC"/>
    <property type="match status" value="1"/>
</dbReference>
<dbReference type="PROSITE" id="PS50850">
    <property type="entry name" value="MFS"/>
    <property type="match status" value="1"/>
</dbReference>
<feature type="transmembrane region" description="Helical" evidence="6">
    <location>
        <begin position="101"/>
        <end position="123"/>
    </location>
</feature>
<organism evidence="8 9">
    <name type="scientific">Leuconostoc gasicomitatum</name>
    <dbReference type="NCBI Taxonomy" id="115778"/>
    <lineage>
        <taxon>Bacteria</taxon>
        <taxon>Bacillati</taxon>
        <taxon>Bacillota</taxon>
        <taxon>Bacilli</taxon>
        <taxon>Lactobacillales</taxon>
        <taxon>Lactobacillaceae</taxon>
        <taxon>Leuconostoc</taxon>
        <taxon>Leuconostoc gelidum group</taxon>
    </lineage>
</organism>
<keyword evidence="3 6" id="KW-0812">Transmembrane</keyword>
<feature type="transmembrane region" description="Helical" evidence="6">
    <location>
        <begin position="265"/>
        <end position="289"/>
    </location>
</feature>
<feature type="transmembrane region" description="Helical" evidence="6">
    <location>
        <begin position="330"/>
        <end position="351"/>
    </location>
</feature>
<sequence>MKKHTKNYMMLIMLSTGFIMAVLDTTGVALAIPNLEVYLQLSTLQSAWLINVYILGLGGTLLLSGNLSIKFGDKRLFLTGMFLFACASAVCGLSVCFPQLLFFRFLQGVGASLFMPSAMSLLFNAYGDAKIRAKVLGIWTAIISVATGIGSLVGGFFITSFGWRSIFFINVPLSMIAIIYIYMTSTNVVRVGRKSINYFDNILLTMSIGTVILYLTIGKQLGYLRYQSLGCLLSFIVLLSIVILRERRTKNPIVPFILLRNIDFLTANLFGFIVNVSLYGLVIIFGLYYQSDMHYSAMVSGLLILPGMIMLVVGNIFYTRIIKFIPVSKLIKYSISIAILGSLILMFVSILTTKRAIILVTIGFAVLSFGIGMLTPASTTLLMESAGSELSSVAGATLNANKQIGGLFGTAIVSVIVSFLVNQWQLILSVFFIVNLLLYAVAYMIQRNIQSH</sequence>
<feature type="transmembrane region" description="Helical" evidence="6">
    <location>
        <begin position="76"/>
        <end position="95"/>
    </location>
</feature>
<evidence type="ECO:0000313" key="8">
    <source>
        <dbReference type="EMBL" id="MBZ5962404.1"/>
    </source>
</evidence>
<feature type="domain" description="Major facilitator superfamily (MFS) profile" evidence="7">
    <location>
        <begin position="10"/>
        <end position="450"/>
    </location>
</feature>
<dbReference type="Gene3D" id="1.20.1250.20">
    <property type="entry name" value="MFS general substrate transporter like domains"/>
    <property type="match status" value="1"/>
</dbReference>
<feature type="transmembrane region" description="Helical" evidence="6">
    <location>
        <begin position="404"/>
        <end position="421"/>
    </location>
</feature>
<comment type="subcellular location">
    <subcellularLocation>
        <location evidence="1">Cell membrane</location>
        <topology evidence="1">Multi-pass membrane protein</topology>
    </subcellularLocation>
</comment>
<dbReference type="GO" id="GO:0005886">
    <property type="term" value="C:plasma membrane"/>
    <property type="evidence" value="ECO:0007669"/>
    <property type="project" value="UniProtKB-SubCell"/>
</dbReference>
<evidence type="ECO:0000256" key="1">
    <source>
        <dbReference type="ARBA" id="ARBA00004651"/>
    </source>
</evidence>
<dbReference type="InterPro" id="IPR020846">
    <property type="entry name" value="MFS_dom"/>
</dbReference>
<feature type="transmembrane region" description="Helical" evidence="6">
    <location>
        <begin position="295"/>
        <end position="318"/>
    </location>
</feature>
<feature type="transmembrane region" description="Helical" evidence="6">
    <location>
        <begin position="357"/>
        <end position="383"/>
    </location>
</feature>
<evidence type="ECO:0000256" key="2">
    <source>
        <dbReference type="ARBA" id="ARBA00022448"/>
    </source>
</evidence>
<feature type="transmembrane region" description="Helical" evidence="6">
    <location>
        <begin position="223"/>
        <end position="244"/>
    </location>
</feature>
<feature type="transmembrane region" description="Helical" evidence="6">
    <location>
        <begin position="165"/>
        <end position="183"/>
    </location>
</feature>
<dbReference type="GO" id="GO:0022857">
    <property type="term" value="F:transmembrane transporter activity"/>
    <property type="evidence" value="ECO:0007669"/>
    <property type="project" value="InterPro"/>
</dbReference>
<keyword evidence="2" id="KW-0813">Transport</keyword>
<keyword evidence="4 6" id="KW-1133">Transmembrane helix</keyword>
<evidence type="ECO:0000259" key="7">
    <source>
        <dbReference type="PROSITE" id="PS50850"/>
    </source>
</evidence>
<name>A0A9Q3SX11_9LACO</name>
<dbReference type="PANTHER" id="PTHR42718:SF40">
    <property type="entry name" value="METHYLENOMYCIN A RESISTANCE PROTEIN"/>
    <property type="match status" value="1"/>
</dbReference>
<comment type="caution">
    <text evidence="8">The sequence shown here is derived from an EMBL/GenBank/DDBJ whole genome shotgun (WGS) entry which is preliminary data.</text>
</comment>
<dbReference type="InterPro" id="IPR036259">
    <property type="entry name" value="MFS_trans_sf"/>
</dbReference>
<gene>
    <name evidence="8" type="ORF">KIJ12_04430</name>
</gene>